<dbReference type="InterPro" id="IPR039422">
    <property type="entry name" value="MarR/SlyA-like"/>
</dbReference>
<dbReference type="AlphaFoldDB" id="A0A5P8M6J5"/>
<dbReference type="InterPro" id="IPR000835">
    <property type="entry name" value="HTH_MarR-typ"/>
</dbReference>
<dbReference type="GO" id="GO:0006950">
    <property type="term" value="P:response to stress"/>
    <property type="evidence" value="ECO:0007669"/>
    <property type="project" value="TreeGrafter"/>
</dbReference>
<protein>
    <submittedName>
        <fullName evidence="2">MarR family transcriptional regulator</fullName>
    </submittedName>
</protein>
<dbReference type="PANTHER" id="PTHR33164:SF95">
    <property type="entry name" value="TRANSCRIPTIONAL REGULATOR"/>
    <property type="match status" value="1"/>
</dbReference>
<dbReference type="PROSITE" id="PS50995">
    <property type="entry name" value="HTH_MARR_2"/>
    <property type="match status" value="1"/>
</dbReference>
<dbReference type="PANTHER" id="PTHR33164">
    <property type="entry name" value="TRANSCRIPTIONAL REGULATOR, MARR FAMILY"/>
    <property type="match status" value="1"/>
</dbReference>
<dbReference type="PRINTS" id="PR00598">
    <property type="entry name" value="HTHMARR"/>
</dbReference>
<organism evidence="2 3">
    <name type="scientific">Schleiferilactobacillus harbinensis</name>
    <dbReference type="NCBI Taxonomy" id="304207"/>
    <lineage>
        <taxon>Bacteria</taxon>
        <taxon>Bacillati</taxon>
        <taxon>Bacillota</taxon>
        <taxon>Bacilli</taxon>
        <taxon>Lactobacillales</taxon>
        <taxon>Lactobacillaceae</taxon>
        <taxon>Schleiferilactobacillus</taxon>
    </lineage>
</organism>
<evidence type="ECO:0000313" key="2">
    <source>
        <dbReference type="EMBL" id="QFR24128.1"/>
    </source>
</evidence>
<feature type="domain" description="HTH marR-type" evidence="1">
    <location>
        <begin position="1"/>
        <end position="134"/>
    </location>
</feature>
<dbReference type="RefSeq" id="WP_152261133.1">
    <property type="nucleotide sequence ID" value="NZ_CP045143.1"/>
</dbReference>
<reference evidence="2 3" key="1">
    <citation type="submission" date="2019-10" db="EMBL/GenBank/DDBJ databases">
        <title>The completed genome of Lactobacillus harbinensis M1.</title>
        <authorList>
            <person name="Zheng Y."/>
        </authorList>
    </citation>
    <scope>NUCLEOTIDE SEQUENCE [LARGE SCALE GENOMIC DNA]</scope>
    <source>
        <strain evidence="2 3">M1</strain>
    </source>
</reference>
<dbReference type="SMART" id="SM00347">
    <property type="entry name" value="HTH_MARR"/>
    <property type="match status" value="1"/>
</dbReference>
<dbReference type="GO" id="GO:0003700">
    <property type="term" value="F:DNA-binding transcription factor activity"/>
    <property type="evidence" value="ECO:0007669"/>
    <property type="project" value="InterPro"/>
</dbReference>
<dbReference type="Proteomes" id="UP000326779">
    <property type="component" value="Chromosome"/>
</dbReference>
<dbReference type="EMBL" id="CP045143">
    <property type="protein sequence ID" value="QFR24128.1"/>
    <property type="molecule type" value="Genomic_DNA"/>
</dbReference>
<dbReference type="InterPro" id="IPR036388">
    <property type="entry name" value="WH-like_DNA-bd_sf"/>
</dbReference>
<evidence type="ECO:0000259" key="1">
    <source>
        <dbReference type="PROSITE" id="PS50995"/>
    </source>
</evidence>
<evidence type="ECO:0000313" key="3">
    <source>
        <dbReference type="Proteomes" id="UP000326779"/>
    </source>
</evidence>
<gene>
    <name evidence="2" type="ORF">D1010_12445</name>
</gene>
<accession>A0A5P8M6J5</accession>
<dbReference type="SUPFAM" id="SSF46785">
    <property type="entry name" value="Winged helix' DNA-binding domain"/>
    <property type="match status" value="1"/>
</dbReference>
<name>A0A5P8M6J5_9LACO</name>
<dbReference type="Gene3D" id="1.10.10.10">
    <property type="entry name" value="Winged helix-like DNA-binding domain superfamily/Winged helix DNA-binding domain"/>
    <property type="match status" value="1"/>
</dbReference>
<dbReference type="Pfam" id="PF12802">
    <property type="entry name" value="MarR_2"/>
    <property type="match status" value="1"/>
</dbReference>
<proteinExistence type="predicted"/>
<sequence>MPTLGYTLMAIAKDIKYQLTTALAVENITSQQWAVLAQIATAPERLTAAAIGTILDMDRPTATAIVHRLQKKELVASRRSPVDGRAYVLSLTTAGQTAFQRCATIAEQTLHSVLQPLTAPEQRQLQQLLTKLEGKQPTHG</sequence>
<dbReference type="InterPro" id="IPR036390">
    <property type="entry name" value="WH_DNA-bd_sf"/>
</dbReference>
<dbReference type="KEGG" id="lhb:D1010_12445"/>